<name>A0A7J8GB67_ROUAE</name>
<dbReference type="EMBL" id="JACASE010000006">
    <property type="protein sequence ID" value="KAF6457186.1"/>
    <property type="molecule type" value="Genomic_DNA"/>
</dbReference>
<evidence type="ECO:0000313" key="1">
    <source>
        <dbReference type="EMBL" id="KAF6457186.1"/>
    </source>
</evidence>
<dbReference type="Proteomes" id="UP000593571">
    <property type="component" value="Unassembled WGS sequence"/>
</dbReference>
<proteinExistence type="predicted"/>
<protein>
    <submittedName>
        <fullName evidence="1">Uncharacterized protein</fullName>
    </submittedName>
</protein>
<comment type="caution">
    <text evidence="1">The sequence shown here is derived from an EMBL/GenBank/DDBJ whole genome shotgun (WGS) entry which is preliminary data.</text>
</comment>
<organism evidence="1 2">
    <name type="scientific">Rousettus aegyptiacus</name>
    <name type="common">Egyptian fruit bat</name>
    <name type="synonym">Pteropus aegyptiacus</name>
    <dbReference type="NCBI Taxonomy" id="9407"/>
    <lineage>
        <taxon>Eukaryota</taxon>
        <taxon>Metazoa</taxon>
        <taxon>Chordata</taxon>
        <taxon>Craniata</taxon>
        <taxon>Vertebrata</taxon>
        <taxon>Euteleostomi</taxon>
        <taxon>Mammalia</taxon>
        <taxon>Eutheria</taxon>
        <taxon>Laurasiatheria</taxon>
        <taxon>Chiroptera</taxon>
        <taxon>Yinpterochiroptera</taxon>
        <taxon>Pteropodoidea</taxon>
        <taxon>Pteropodidae</taxon>
        <taxon>Rousettinae</taxon>
        <taxon>Rousettus</taxon>
    </lineage>
</organism>
<sequence length="125" mass="13685">MTLSINGNINPGAGEELRLLQNGRCRSLMNGGRGGSSQRLVPWFPPASLLWLRKAGPRRRLMGFCHTAGGSSTRKRRLPHSGPMCSQDFRGLANGRQCSWLLCSILDTEETSLNLHSLVPVSSHC</sequence>
<reference evidence="1 2" key="1">
    <citation type="journal article" date="2020" name="Nature">
        <title>Six reference-quality genomes reveal evolution of bat adaptations.</title>
        <authorList>
            <person name="Jebb D."/>
            <person name="Huang Z."/>
            <person name="Pippel M."/>
            <person name="Hughes G.M."/>
            <person name="Lavrichenko K."/>
            <person name="Devanna P."/>
            <person name="Winkler S."/>
            <person name="Jermiin L.S."/>
            <person name="Skirmuntt E.C."/>
            <person name="Katzourakis A."/>
            <person name="Burkitt-Gray L."/>
            <person name="Ray D.A."/>
            <person name="Sullivan K.A.M."/>
            <person name="Roscito J.G."/>
            <person name="Kirilenko B.M."/>
            <person name="Davalos L.M."/>
            <person name="Corthals A.P."/>
            <person name="Power M.L."/>
            <person name="Jones G."/>
            <person name="Ransome R.D."/>
            <person name="Dechmann D.K.N."/>
            <person name="Locatelli A.G."/>
            <person name="Puechmaille S.J."/>
            <person name="Fedrigo O."/>
            <person name="Jarvis E.D."/>
            <person name="Hiller M."/>
            <person name="Vernes S.C."/>
            <person name="Myers E.W."/>
            <person name="Teeling E.C."/>
        </authorList>
    </citation>
    <scope>NUCLEOTIDE SEQUENCE [LARGE SCALE GENOMIC DNA]</scope>
    <source>
        <strain evidence="1">MRouAeg1</strain>
        <tissue evidence="1">Muscle</tissue>
    </source>
</reference>
<evidence type="ECO:0000313" key="2">
    <source>
        <dbReference type="Proteomes" id="UP000593571"/>
    </source>
</evidence>
<gene>
    <name evidence="1" type="ORF">HJG63_011719</name>
</gene>
<keyword evidence="2" id="KW-1185">Reference proteome</keyword>
<dbReference type="AlphaFoldDB" id="A0A7J8GB67"/>
<accession>A0A7J8GB67</accession>